<dbReference type="InterPro" id="IPR051168">
    <property type="entry name" value="AASS"/>
</dbReference>
<evidence type="ECO:0000256" key="1">
    <source>
        <dbReference type="ARBA" id="ARBA00023002"/>
    </source>
</evidence>
<accession>A0A8H4KHF5</accession>
<evidence type="ECO:0000256" key="2">
    <source>
        <dbReference type="ARBA" id="ARBA00023154"/>
    </source>
</evidence>
<dbReference type="Proteomes" id="UP000605986">
    <property type="component" value="Unassembled WGS sequence"/>
</dbReference>
<dbReference type="Gene3D" id="3.30.360.10">
    <property type="entry name" value="Dihydrodipicolinate Reductase, domain 2"/>
    <property type="match status" value="1"/>
</dbReference>
<dbReference type="EMBL" id="JAADJG010000253">
    <property type="protein sequence ID" value="KAF4450216.1"/>
    <property type="molecule type" value="Genomic_DNA"/>
</dbReference>
<name>A0A8H4KHF5_9HYPO</name>
<feature type="domain" description="Saccharopine dehydrogenase-like C-terminal" evidence="3">
    <location>
        <begin position="26"/>
        <end position="143"/>
    </location>
</feature>
<dbReference type="InterPro" id="IPR032095">
    <property type="entry name" value="Sacchrp_dh-like_C"/>
</dbReference>
<evidence type="ECO:0000313" key="4">
    <source>
        <dbReference type="EMBL" id="KAF4450216.1"/>
    </source>
</evidence>
<organism evidence="4 5">
    <name type="scientific">Fusarium austroafricanum</name>
    <dbReference type="NCBI Taxonomy" id="2364996"/>
    <lineage>
        <taxon>Eukaryota</taxon>
        <taxon>Fungi</taxon>
        <taxon>Dikarya</taxon>
        <taxon>Ascomycota</taxon>
        <taxon>Pezizomycotina</taxon>
        <taxon>Sordariomycetes</taxon>
        <taxon>Hypocreomycetidae</taxon>
        <taxon>Hypocreales</taxon>
        <taxon>Nectriaceae</taxon>
        <taxon>Fusarium</taxon>
        <taxon>Fusarium concolor species complex</taxon>
    </lineage>
</organism>
<evidence type="ECO:0000313" key="5">
    <source>
        <dbReference type="Proteomes" id="UP000605986"/>
    </source>
</evidence>
<keyword evidence="2" id="KW-0457">Lysine biosynthesis</keyword>
<dbReference type="OrthoDB" id="10059875at2759"/>
<gene>
    <name evidence="4" type="ORF">F53441_6650</name>
</gene>
<dbReference type="PANTHER" id="PTHR11133:SF22">
    <property type="entry name" value="ALPHA-AMINOADIPIC SEMIALDEHYDE SYNTHASE, MITOCHONDRIAL"/>
    <property type="match status" value="1"/>
</dbReference>
<protein>
    <submittedName>
        <fullName evidence="4">Saccharopine dehydrogenase</fullName>
    </submittedName>
</protein>
<keyword evidence="2" id="KW-0028">Amino-acid biosynthesis</keyword>
<dbReference type="AlphaFoldDB" id="A0A8H4KHF5"/>
<keyword evidence="1" id="KW-0560">Oxidoreductase</keyword>
<dbReference type="GO" id="GO:0019878">
    <property type="term" value="P:lysine biosynthetic process via aminoadipic acid"/>
    <property type="evidence" value="ECO:0007669"/>
    <property type="project" value="TreeGrafter"/>
</dbReference>
<sequence length="144" mass="15851">MPTLFALREPGEAAKEAGITVLNEVGIDPGIDHLYAIKAIGEVHEKGGKVKEFYSLCGGLPGPGDSGNPLQFKFSWSPRGALLSQYDSATFLRDRKVVEIPNKDLMAETKPHHVLDRYSFLAYPNRDPVPFREAYGTPEAHTVI</sequence>
<dbReference type="Pfam" id="PF16653">
    <property type="entry name" value="Sacchrp_dh_C"/>
    <property type="match status" value="1"/>
</dbReference>
<proteinExistence type="predicted"/>
<keyword evidence="5" id="KW-1185">Reference proteome</keyword>
<evidence type="ECO:0000259" key="3">
    <source>
        <dbReference type="Pfam" id="PF16653"/>
    </source>
</evidence>
<dbReference type="GO" id="GO:0004753">
    <property type="term" value="F:saccharopine dehydrogenase activity"/>
    <property type="evidence" value="ECO:0007669"/>
    <property type="project" value="TreeGrafter"/>
</dbReference>
<reference evidence="4" key="1">
    <citation type="submission" date="2020-01" db="EMBL/GenBank/DDBJ databases">
        <title>Identification and distribution of gene clusters putatively required for synthesis of sphingolipid metabolism inhibitors in phylogenetically diverse species of the filamentous fungus Fusarium.</title>
        <authorList>
            <person name="Kim H.-S."/>
            <person name="Busman M."/>
            <person name="Brown D.W."/>
            <person name="Divon H."/>
            <person name="Uhlig S."/>
            <person name="Proctor R.H."/>
        </authorList>
    </citation>
    <scope>NUCLEOTIDE SEQUENCE</scope>
    <source>
        <strain evidence="4">NRRL 53441</strain>
    </source>
</reference>
<dbReference type="GO" id="GO:0005737">
    <property type="term" value="C:cytoplasm"/>
    <property type="evidence" value="ECO:0007669"/>
    <property type="project" value="TreeGrafter"/>
</dbReference>
<comment type="caution">
    <text evidence="4">The sequence shown here is derived from an EMBL/GenBank/DDBJ whole genome shotgun (WGS) entry which is preliminary data.</text>
</comment>
<dbReference type="PANTHER" id="PTHR11133">
    <property type="entry name" value="SACCHAROPINE DEHYDROGENASE"/>
    <property type="match status" value="1"/>
</dbReference>
<dbReference type="SUPFAM" id="SSF55347">
    <property type="entry name" value="Glyceraldehyde-3-phosphate dehydrogenase-like, C-terminal domain"/>
    <property type="match status" value="1"/>
</dbReference>